<keyword evidence="2 5" id="KW-0812">Transmembrane</keyword>
<organism evidence="7">
    <name type="scientific">marine metagenome</name>
    <dbReference type="NCBI Taxonomy" id="408172"/>
    <lineage>
        <taxon>unclassified sequences</taxon>
        <taxon>metagenomes</taxon>
        <taxon>ecological metagenomes</taxon>
    </lineage>
</organism>
<feature type="transmembrane region" description="Helical" evidence="5">
    <location>
        <begin position="99"/>
        <end position="119"/>
    </location>
</feature>
<dbReference type="AlphaFoldDB" id="A0A382SWU8"/>
<dbReference type="InterPro" id="IPR006977">
    <property type="entry name" value="Yip1_dom"/>
</dbReference>
<name>A0A382SWU8_9ZZZZ</name>
<evidence type="ECO:0000256" key="5">
    <source>
        <dbReference type="SAM" id="Phobius"/>
    </source>
</evidence>
<feature type="domain" description="Yip1" evidence="6">
    <location>
        <begin position="127"/>
        <end position="281"/>
    </location>
</feature>
<feature type="transmembrane region" description="Helical" evidence="5">
    <location>
        <begin position="145"/>
        <end position="163"/>
    </location>
</feature>
<keyword evidence="3 5" id="KW-1133">Transmembrane helix</keyword>
<reference evidence="7" key="1">
    <citation type="submission" date="2018-05" db="EMBL/GenBank/DDBJ databases">
        <authorList>
            <person name="Lanie J.A."/>
            <person name="Ng W.-L."/>
            <person name="Kazmierczak K.M."/>
            <person name="Andrzejewski T.M."/>
            <person name="Davidsen T.M."/>
            <person name="Wayne K.J."/>
            <person name="Tettelin H."/>
            <person name="Glass J.I."/>
            <person name="Rusch D."/>
            <person name="Podicherti R."/>
            <person name="Tsui H.-C.T."/>
            <person name="Winkler M.E."/>
        </authorList>
    </citation>
    <scope>NUCLEOTIDE SEQUENCE</scope>
</reference>
<proteinExistence type="predicted"/>
<dbReference type="Pfam" id="PF04893">
    <property type="entry name" value="Yip1"/>
    <property type="match status" value="1"/>
</dbReference>
<dbReference type="SUPFAM" id="SSF49464">
    <property type="entry name" value="Carboxypeptidase regulatory domain-like"/>
    <property type="match status" value="1"/>
</dbReference>
<dbReference type="Gene3D" id="2.60.40.1120">
    <property type="entry name" value="Carboxypeptidase-like, regulatory domain"/>
    <property type="match status" value="1"/>
</dbReference>
<evidence type="ECO:0000256" key="3">
    <source>
        <dbReference type="ARBA" id="ARBA00022989"/>
    </source>
</evidence>
<gene>
    <name evidence="7" type="ORF">METZ01_LOCUS366906</name>
</gene>
<dbReference type="GO" id="GO:0016020">
    <property type="term" value="C:membrane"/>
    <property type="evidence" value="ECO:0007669"/>
    <property type="project" value="UniProtKB-SubCell"/>
</dbReference>
<keyword evidence="4 5" id="KW-0472">Membrane</keyword>
<dbReference type="EMBL" id="UINC01132009">
    <property type="protein sequence ID" value="SVD14052.1"/>
    <property type="molecule type" value="Genomic_DNA"/>
</dbReference>
<evidence type="ECO:0000259" key="6">
    <source>
        <dbReference type="Pfam" id="PF04893"/>
    </source>
</evidence>
<protein>
    <recommendedName>
        <fullName evidence="6">Yip1 domain-containing protein</fullName>
    </recommendedName>
</protein>
<comment type="subcellular location">
    <subcellularLocation>
        <location evidence="1">Membrane</location>
        <topology evidence="1">Multi-pass membrane protein</topology>
    </subcellularLocation>
</comment>
<dbReference type="InterPro" id="IPR008969">
    <property type="entry name" value="CarboxyPept-like_regulatory"/>
</dbReference>
<feature type="transmembrane region" description="Helical" evidence="5">
    <location>
        <begin position="196"/>
        <end position="221"/>
    </location>
</feature>
<evidence type="ECO:0000313" key="7">
    <source>
        <dbReference type="EMBL" id="SVD14052.1"/>
    </source>
</evidence>
<feature type="transmembrane region" description="Helical" evidence="5">
    <location>
        <begin position="233"/>
        <end position="261"/>
    </location>
</feature>
<feature type="non-terminal residue" evidence="7">
    <location>
        <position position="307"/>
    </location>
</feature>
<dbReference type="Pfam" id="PF13620">
    <property type="entry name" value="CarboxypepD_reg"/>
    <property type="match status" value="1"/>
</dbReference>
<evidence type="ECO:0000256" key="2">
    <source>
        <dbReference type="ARBA" id="ARBA00022692"/>
    </source>
</evidence>
<evidence type="ECO:0000256" key="4">
    <source>
        <dbReference type="ARBA" id="ARBA00023136"/>
    </source>
</evidence>
<evidence type="ECO:0000256" key="1">
    <source>
        <dbReference type="ARBA" id="ARBA00004141"/>
    </source>
</evidence>
<feature type="non-terminal residue" evidence="7">
    <location>
        <position position="1"/>
    </location>
</feature>
<accession>A0A382SWU8</accession>
<sequence length="307" mass="32735">FVQDHDDLGRIVGRVVKKKEETPYSGLIVEVYRGDEEVGSIPTNAEGQYQLLLLAGEYTLKPQGAKPSEAKAVTVHAGEETEADFAVTPIQPPKELQRVAAVGLGVLGVAILACMVPLFQRRGRLAGVILSPGDTFREVAAQPDWVGPFFLVLLSSLLISVTITGKMLTVMGDFGGGMQGGLQIALQIAWTMLPPLLLMAAALIFSYLAWLIRAGLIYAFAEFAGERKPCYPLLSVVGYALVPEVLLGGIVMACAIGFGLVQVNSLQDMSFTMPTSLAGLFSGLAVGNDPIRALLGEIEVFSLWSLV</sequence>